<evidence type="ECO:0000313" key="3">
    <source>
        <dbReference type="Proteomes" id="UP000516412"/>
    </source>
</evidence>
<dbReference type="Proteomes" id="UP000516412">
    <property type="component" value="Chromosome"/>
</dbReference>
<feature type="domain" description="Phage head morphogenesis" evidence="1">
    <location>
        <begin position="57"/>
        <end position="187"/>
    </location>
</feature>
<keyword evidence="3" id="KW-1185">Reference proteome</keyword>
<evidence type="ECO:0000313" key="2">
    <source>
        <dbReference type="EMBL" id="QNT59834.1"/>
    </source>
</evidence>
<name>A0A7H1MDW9_9NEIS</name>
<dbReference type="AlphaFoldDB" id="A0A7H1MDW9"/>
<organism evidence="2 3">
    <name type="scientific">Neisseria musculi</name>
    <dbReference type="NCBI Taxonomy" id="1815583"/>
    <lineage>
        <taxon>Bacteria</taxon>
        <taxon>Pseudomonadati</taxon>
        <taxon>Pseudomonadota</taxon>
        <taxon>Betaproteobacteria</taxon>
        <taxon>Neisseriales</taxon>
        <taxon>Neisseriaceae</taxon>
        <taxon>Neisseria</taxon>
    </lineage>
</organism>
<reference evidence="2" key="1">
    <citation type="submission" date="2024-06" db="EMBL/GenBank/DDBJ databases">
        <title>Complete Genome Sequence of mouse commensal type strain Neisseria musculi.</title>
        <authorList>
            <person name="Thapa E."/>
            <person name="Aluvathingal J."/>
            <person name="Nadendla S."/>
            <person name="Mehta A."/>
            <person name="Tettelin H."/>
            <person name="Weyand N.J."/>
        </authorList>
    </citation>
    <scope>NUCLEOTIDE SEQUENCE</scope>
    <source>
        <strain evidence="2">NW831</strain>
    </source>
</reference>
<accession>A0A7H1MDW9</accession>
<dbReference type="EMBL" id="CP060414">
    <property type="protein sequence ID" value="QNT59834.1"/>
    <property type="molecule type" value="Genomic_DNA"/>
</dbReference>
<sequence>MNPEDIKAVFGMQPEAAVAYLKQKGHQVSWDWQDMLDDAHATALTVAKTAGMDVADDIYDAVVRAAENGETLTEFSRQLTPVLQGKGWWGRKEVSNPDTGEVQTATLGSPHRLKTIYLTNMQSAYVAGRYAEMMDSADTHPYWQYVAVNNSRTRESHRLLHGKVYAATDPVWDTRYPPLDYRCRCRVKPLSEARVADNGGKTLQLSGRIAAGISTQIGNGFARIGSNKKYAAIHHLGGQAGRGRKVKIEPRPYLPINGAGQLQKGAESALLDIALKSLSKGL</sequence>
<dbReference type="NCBIfam" id="TIGR01641">
    <property type="entry name" value="phageSPP1_gp7"/>
    <property type="match status" value="1"/>
</dbReference>
<proteinExistence type="predicted"/>
<gene>
    <name evidence="2" type="ORF">H7A79_2197</name>
</gene>
<dbReference type="InterPro" id="IPR006522">
    <property type="entry name" value="Phage_virion_morphogenesis"/>
</dbReference>
<protein>
    <submittedName>
        <fullName evidence="2">Phage head morphogenesis SPP1 gp7 family domain protein</fullName>
    </submittedName>
</protein>
<dbReference type="Pfam" id="PF04233">
    <property type="entry name" value="Phage_Mu_F"/>
    <property type="match status" value="1"/>
</dbReference>
<evidence type="ECO:0000259" key="1">
    <source>
        <dbReference type="Pfam" id="PF04233"/>
    </source>
</evidence>
<dbReference type="Pfam" id="PF05069">
    <property type="entry name" value="Phage_tail_S"/>
    <property type="match status" value="1"/>
</dbReference>
<dbReference type="RefSeq" id="WP_187000367.1">
    <property type="nucleotide sequence ID" value="NZ_CP060414.2"/>
</dbReference>
<dbReference type="InterPro" id="IPR006528">
    <property type="entry name" value="Phage_head_morphogenesis_dom"/>
</dbReference>
<dbReference type="KEGG" id="nmus:H7A79_2197"/>